<keyword evidence="2" id="KW-1185">Reference proteome</keyword>
<dbReference type="AlphaFoldDB" id="A0A6S6QVT2"/>
<proteinExistence type="predicted"/>
<dbReference type="Gene3D" id="3.30.460.10">
    <property type="entry name" value="Beta Polymerase, domain 2"/>
    <property type="match status" value="1"/>
</dbReference>
<accession>A0A6S6QVT2</accession>
<evidence type="ECO:0000313" key="2">
    <source>
        <dbReference type="Proteomes" id="UP000515561"/>
    </source>
</evidence>
<evidence type="ECO:0000313" key="1">
    <source>
        <dbReference type="EMBL" id="BCJ94704.1"/>
    </source>
</evidence>
<dbReference type="Proteomes" id="UP000515561">
    <property type="component" value="Chromosome"/>
</dbReference>
<dbReference type="PANTHER" id="PTHR34822">
    <property type="entry name" value="GRPB DOMAIN PROTEIN (AFU_ORTHOLOGUE AFUA_1G01530)"/>
    <property type="match status" value="1"/>
</dbReference>
<organism evidence="1 2">
    <name type="scientific">Anaerocolumna cellulosilytica</name>
    <dbReference type="NCBI Taxonomy" id="433286"/>
    <lineage>
        <taxon>Bacteria</taxon>
        <taxon>Bacillati</taxon>
        <taxon>Bacillota</taxon>
        <taxon>Clostridia</taxon>
        <taxon>Lachnospirales</taxon>
        <taxon>Lachnospiraceae</taxon>
        <taxon>Anaerocolumna</taxon>
    </lineage>
</organism>
<dbReference type="EMBL" id="AP023367">
    <property type="protein sequence ID" value="BCJ94704.1"/>
    <property type="molecule type" value="Genomic_DNA"/>
</dbReference>
<dbReference type="InterPro" id="IPR007344">
    <property type="entry name" value="GrpB/CoaE"/>
</dbReference>
<sequence>MLGVPKSKVRLVEHDEKWAEVFEKTKLALINIHGDNIVDIQHVGSTAIKGIIAKPMLDIAILFKKISDPVFNAMKKSGYEYYRFLYNIYIVMKKSTLSFFMTR</sequence>
<dbReference type="InterPro" id="IPR043519">
    <property type="entry name" value="NT_sf"/>
</dbReference>
<dbReference type="RefSeq" id="WP_184089386.1">
    <property type="nucleotide sequence ID" value="NZ_AP023367.1"/>
</dbReference>
<dbReference type="PANTHER" id="PTHR34822:SF1">
    <property type="entry name" value="GRPB FAMILY PROTEIN"/>
    <property type="match status" value="1"/>
</dbReference>
<name>A0A6S6QVT2_9FIRM</name>
<protein>
    <submittedName>
        <fullName evidence="1">Uncharacterized protein</fullName>
    </submittedName>
</protein>
<gene>
    <name evidence="1" type="ORF">acsn021_22730</name>
</gene>
<dbReference type="SUPFAM" id="SSF81301">
    <property type="entry name" value="Nucleotidyltransferase"/>
    <property type="match status" value="1"/>
</dbReference>
<reference evidence="1 2" key="1">
    <citation type="journal article" date="2016" name="Int. J. Syst. Evol. Microbiol.">
        <title>Descriptions of Anaerotaenia torta gen. nov., sp. nov. and Anaerocolumna cellulosilytica gen. nov., sp. nov. isolated from a methanogenic reactor of cattle waste.</title>
        <authorList>
            <person name="Uek A."/>
            <person name="Ohtaki Y."/>
            <person name="Kaku N."/>
            <person name="Ueki K."/>
        </authorList>
    </citation>
    <scope>NUCLEOTIDE SEQUENCE [LARGE SCALE GENOMIC DNA]</scope>
    <source>
        <strain evidence="1 2">SN021</strain>
    </source>
</reference>
<dbReference type="KEGG" id="acel:acsn021_22730"/>
<dbReference type="Pfam" id="PF04229">
    <property type="entry name" value="GrpB"/>
    <property type="match status" value="1"/>
</dbReference>